<dbReference type="GO" id="GO:0005634">
    <property type="term" value="C:nucleus"/>
    <property type="evidence" value="ECO:0007669"/>
    <property type="project" value="TreeGrafter"/>
</dbReference>
<dbReference type="AlphaFoldDB" id="A0A167MQ53"/>
<dbReference type="GO" id="GO:0030686">
    <property type="term" value="C:90S preribosome"/>
    <property type="evidence" value="ECO:0007669"/>
    <property type="project" value="TreeGrafter"/>
</dbReference>
<dbReference type="SUPFAM" id="SSF52540">
    <property type="entry name" value="P-loop containing nucleoside triphosphate hydrolases"/>
    <property type="match status" value="1"/>
</dbReference>
<dbReference type="GeneID" id="28989226"/>
<proteinExistence type="predicted"/>
<dbReference type="Proteomes" id="UP000077315">
    <property type="component" value="Unassembled WGS sequence"/>
</dbReference>
<dbReference type="InParanoid" id="A0A167MQ53"/>
<gene>
    <name evidence="1" type="ORF">PHYBLDRAFT_113012</name>
</gene>
<dbReference type="EMBL" id="KV440981">
    <property type="protein sequence ID" value="OAD73509.1"/>
    <property type="molecule type" value="Genomic_DNA"/>
</dbReference>
<dbReference type="RefSeq" id="XP_018291549.1">
    <property type="nucleotide sequence ID" value="XM_018428320.1"/>
</dbReference>
<dbReference type="Gene3D" id="3.40.50.300">
    <property type="entry name" value="P-loop containing nucleotide triphosphate hydrolases"/>
    <property type="match status" value="1"/>
</dbReference>
<dbReference type="InterPro" id="IPR027417">
    <property type="entry name" value="P-loop_NTPase"/>
</dbReference>
<dbReference type="InterPro" id="IPR032704">
    <property type="entry name" value="Cms1"/>
</dbReference>
<accession>A0A167MQ53</accession>
<sequence>MPDLTAVELEEKELPEKSFVDNQKFKHEHTLEALPNYIKFGVAGHKKLSKKPTELASPVALVLTHSAVRAVDLVRALKEFNETAKIAKLFAKHLKVEEQVIFLEKYPIHIGVGTPNRINTLLEQGHLKLDRLELVIVDTERNAKRFNILDNDAVRGDIFSFLGNYISPRMKEGKTKLGLF</sequence>
<keyword evidence="2" id="KW-1185">Reference proteome</keyword>
<name>A0A167MQ53_PHYB8</name>
<dbReference type="OrthoDB" id="1929311at2759"/>
<reference evidence="2" key="1">
    <citation type="submission" date="2015-06" db="EMBL/GenBank/DDBJ databases">
        <title>Expansion of signal transduction pathways in fungi by whole-genome duplication.</title>
        <authorList>
            <consortium name="DOE Joint Genome Institute"/>
            <person name="Corrochano L.M."/>
            <person name="Kuo A."/>
            <person name="Marcet-Houben M."/>
            <person name="Polaino S."/>
            <person name="Salamov A."/>
            <person name="Villalobos J.M."/>
            <person name="Alvarez M.I."/>
            <person name="Avalos J."/>
            <person name="Benito E.P."/>
            <person name="Benoit I."/>
            <person name="Burger G."/>
            <person name="Camino L.P."/>
            <person name="Canovas D."/>
            <person name="Cerda-Olmedo E."/>
            <person name="Cheng J.-F."/>
            <person name="Dominguez A."/>
            <person name="Elias M."/>
            <person name="Eslava A.P."/>
            <person name="Glaser F."/>
            <person name="Grimwood J."/>
            <person name="Gutierrez G."/>
            <person name="Heitman J."/>
            <person name="Henrissat B."/>
            <person name="Iturriaga E.A."/>
            <person name="Lang B.F."/>
            <person name="Lavin J.L."/>
            <person name="Lee S."/>
            <person name="Li W."/>
            <person name="Lindquist E."/>
            <person name="Lopez-Garcia S."/>
            <person name="Luque E.M."/>
            <person name="Marcos A.T."/>
            <person name="Martin J."/>
            <person name="McCluskey K."/>
            <person name="Medina H.R."/>
            <person name="Miralles-Duran A."/>
            <person name="Miyazaki A."/>
            <person name="Munoz-Torres E."/>
            <person name="Oguiza J.A."/>
            <person name="Ohm R."/>
            <person name="Olmedo M."/>
            <person name="Orejas M."/>
            <person name="Ortiz-Castellanos L."/>
            <person name="Pisabarro A.G."/>
            <person name="Rodriguez-Romero J."/>
            <person name="Ruiz-Herrera J."/>
            <person name="Ruiz-Vazquez R."/>
            <person name="Sanz C."/>
            <person name="Schackwitz W."/>
            <person name="Schmutz J."/>
            <person name="Shahriari M."/>
            <person name="Shelest E."/>
            <person name="Silva-Franco F."/>
            <person name="Soanes D."/>
            <person name="Syed K."/>
            <person name="Tagua V.G."/>
            <person name="Talbot N.J."/>
            <person name="Thon M."/>
            <person name="De vries R.P."/>
            <person name="Wiebenga A."/>
            <person name="Yadav J.S."/>
            <person name="Braun E.L."/>
            <person name="Baker S."/>
            <person name="Garre V."/>
            <person name="Horwitz B."/>
            <person name="Torres-Martinez S."/>
            <person name="Idnurm A."/>
            <person name="Herrera-Estrella A."/>
            <person name="Gabaldon T."/>
            <person name="Grigoriev I.V."/>
        </authorList>
    </citation>
    <scope>NUCLEOTIDE SEQUENCE [LARGE SCALE GENOMIC DNA]</scope>
    <source>
        <strain evidence="2">NRRL 1555(-)</strain>
    </source>
</reference>
<dbReference type="VEuPathDB" id="FungiDB:PHYBLDRAFT_113012"/>
<evidence type="ECO:0000313" key="2">
    <source>
        <dbReference type="Proteomes" id="UP000077315"/>
    </source>
</evidence>
<dbReference type="PANTHER" id="PTHR24030">
    <property type="entry name" value="PROTEIN CMSS1"/>
    <property type="match status" value="1"/>
</dbReference>
<dbReference type="FunCoup" id="A0A167MQ53">
    <property type="interactions" value="108"/>
</dbReference>
<dbReference type="STRING" id="763407.A0A167MQ53"/>
<organism evidence="1 2">
    <name type="scientific">Phycomyces blakesleeanus (strain ATCC 8743b / DSM 1359 / FGSC 10004 / NBRC 33097 / NRRL 1555)</name>
    <dbReference type="NCBI Taxonomy" id="763407"/>
    <lineage>
        <taxon>Eukaryota</taxon>
        <taxon>Fungi</taxon>
        <taxon>Fungi incertae sedis</taxon>
        <taxon>Mucoromycota</taxon>
        <taxon>Mucoromycotina</taxon>
        <taxon>Mucoromycetes</taxon>
        <taxon>Mucorales</taxon>
        <taxon>Phycomycetaceae</taxon>
        <taxon>Phycomyces</taxon>
    </lineage>
</organism>
<dbReference type="Pfam" id="PF14617">
    <property type="entry name" value="CMS1"/>
    <property type="match status" value="1"/>
</dbReference>
<dbReference type="PANTHER" id="PTHR24030:SF0">
    <property type="entry name" value="PROTEIN CMSS1"/>
    <property type="match status" value="1"/>
</dbReference>
<evidence type="ECO:0000313" key="1">
    <source>
        <dbReference type="EMBL" id="OAD73509.1"/>
    </source>
</evidence>
<protein>
    <submittedName>
        <fullName evidence="1">Uncharacterized protein</fullName>
    </submittedName>
</protein>